<feature type="domain" description="PBP" evidence="5">
    <location>
        <begin position="41"/>
        <end position="326"/>
    </location>
</feature>
<dbReference type="EMBL" id="QFOZ01000005">
    <property type="protein sequence ID" value="PZP88938.1"/>
    <property type="molecule type" value="Genomic_DNA"/>
</dbReference>
<evidence type="ECO:0000313" key="6">
    <source>
        <dbReference type="EMBL" id="PZP88938.1"/>
    </source>
</evidence>
<gene>
    <name evidence="6" type="primary">pstS</name>
    <name evidence="6" type="ORF">DI579_04925</name>
</gene>
<protein>
    <recommendedName>
        <fullName evidence="4">Phosphate-binding protein</fullName>
    </recommendedName>
</protein>
<proteinExistence type="inferred from homology"/>
<dbReference type="PIRSF" id="PIRSF002756">
    <property type="entry name" value="PstS"/>
    <property type="match status" value="1"/>
</dbReference>
<evidence type="ECO:0000256" key="1">
    <source>
        <dbReference type="ARBA" id="ARBA00008725"/>
    </source>
</evidence>
<evidence type="ECO:0000256" key="3">
    <source>
        <dbReference type="ARBA" id="ARBA00022592"/>
    </source>
</evidence>
<comment type="caution">
    <text evidence="6">The sequence shown here is derived from an EMBL/GenBank/DDBJ whole genome shotgun (WGS) entry which is preliminary data.</text>
</comment>
<dbReference type="AlphaFoldDB" id="A0A2W5IC63"/>
<keyword evidence="2 4" id="KW-0813">Transport</keyword>
<comment type="similarity">
    <text evidence="1 4">Belongs to the PstS family.</text>
</comment>
<dbReference type="RefSeq" id="WP_303678817.1">
    <property type="nucleotide sequence ID" value="NZ_CAKZIO010000016.1"/>
</dbReference>
<dbReference type="InterPro" id="IPR050962">
    <property type="entry name" value="Phosphate-bind_PstS"/>
</dbReference>
<evidence type="ECO:0000313" key="7">
    <source>
        <dbReference type="Proteomes" id="UP000248606"/>
    </source>
</evidence>
<dbReference type="GO" id="GO:0042301">
    <property type="term" value="F:phosphate ion binding"/>
    <property type="evidence" value="ECO:0007669"/>
    <property type="project" value="InterPro"/>
</dbReference>
<dbReference type="PANTHER" id="PTHR42996:SF1">
    <property type="entry name" value="PHOSPHATE-BINDING PROTEIN PSTS"/>
    <property type="match status" value="1"/>
</dbReference>
<dbReference type="Pfam" id="PF12849">
    <property type="entry name" value="PBP_like_2"/>
    <property type="match status" value="1"/>
</dbReference>
<organism evidence="6 7">
    <name type="scientific">Lawsonella clevelandensis</name>
    <dbReference type="NCBI Taxonomy" id="1528099"/>
    <lineage>
        <taxon>Bacteria</taxon>
        <taxon>Bacillati</taxon>
        <taxon>Actinomycetota</taxon>
        <taxon>Actinomycetes</taxon>
        <taxon>Mycobacteriales</taxon>
        <taxon>Lawsonellaceae</taxon>
        <taxon>Lawsonella</taxon>
    </lineage>
</organism>
<dbReference type="PANTHER" id="PTHR42996">
    <property type="entry name" value="PHOSPHATE-BINDING PROTEIN PSTS"/>
    <property type="match status" value="1"/>
</dbReference>
<dbReference type="SUPFAM" id="SSF53850">
    <property type="entry name" value="Periplasmic binding protein-like II"/>
    <property type="match status" value="1"/>
</dbReference>
<evidence type="ECO:0000256" key="2">
    <source>
        <dbReference type="ARBA" id="ARBA00022448"/>
    </source>
</evidence>
<dbReference type="GO" id="GO:0035435">
    <property type="term" value="P:phosphate ion transmembrane transport"/>
    <property type="evidence" value="ECO:0007669"/>
    <property type="project" value="InterPro"/>
</dbReference>
<sequence length="362" mass="39053">MDTLDDTAFRPRRAKTRMRKTLLALCAVSTLLTGCAGNPDNTNGTLTGEGATSQQNAINLFADVLIREHGLNLAYNATGSGAGVQKFLESVVVFGGSDSPLDADEAKRSLDRCKGHPAWHLPLVISPVAIAYNLPGVDGLVLTADALAKVFKGDITKWNDARIKKLNPGKTLPDEHINVIFRSDKSGTTDNVQKFLAYTAPKVWKADAVGKVWQGVGNGAQGSAGVAGDVMGNEYSITYVEGGYAKKMQTVHLDFGSGPVAMTDASAGRALDHIRFRDNSLNRVVDTEHLYTLNKPGAYPFLLTTYEIFCSAGYSKDDRERLQTFLRSALTEGQKIVSTHGYIPLPPSYQKKLMATVEAANK</sequence>
<dbReference type="Gene3D" id="3.40.190.10">
    <property type="entry name" value="Periplasmic binding protein-like II"/>
    <property type="match status" value="2"/>
</dbReference>
<dbReference type="InterPro" id="IPR005673">
    <property type="entry name" value="ABC_phos-bd_PstS"/>
</dbReference>
<reference evidence="6 7" key="1">
    <citation type="submission" date="2017-08" db="EMBL/GenBank/DDBJ databases">
        <title>Infants hospitalized years apart are colonized by the same room-sourced microbial strains.</title>
        <authorList>
            <person name="Brooks B."/>
            <person name="Olm M.R."/>
            <person name="Firek B.A."/>
            <person name="Baker R."/>
            <person name="Thomas B.C."/>
            <person name="Morowitz M.J."/>
            <person name="Banfield J.F."/>
        </authorList>
    </citation>
    <scope>NUCLEOTIDE SEQUENCE [LARGE SCALE GENOMIC DNA]</scope>
    <source>
        <strain evidence="6">S2_006_000_R1_57</strain>
    </source>
</reference>
<keyword evidence="3 4" id="KW-0592">Phosphate transport</keyword>
<dbReference type="CDD" id="cd13565">
    <property type="entry name" value="PBP2_PstS"/>
    <property type="match status" value="1"/>
</dbReference>
<dbReference type="GO" id="GO:0043190">
    <property type="term" value="C:ATP-binding cassette (ABC) transporter complex"/>
    <property type="evidence" value="ECO:0007669"/>
    <property type="project" value="InterPro"/>
</dbReference>
<name>A0A2W5IC63_9ACTN</name>
<dbReference type="Proteomes" id="UP000248606">
    <property type="component" value="Unassembled WGS sequence"/>
</dbReference>
<evidence type="ECO:0000256" key="4">
    <source>
        <dbReference type="PIRNR" id="PIRNR002756"/>
    </source>
</evidence>
<dbReference type="NCBIfam" id="TIGR00975">
    <property type="entry name" value="3a0107s03"/>
    <property type="match status" value="1"/>
</dbReference>
<dbReference type="InterPro" id="IPR024370">
    <property type="entry name" value="PBP_domain"/>
</dbReference>
<accession>A0A2W5IC63</accession>
<evidence type="ECO:0000259" key="5">
    <source>
        <dbReference type="Pfam" id="PF12849"/>
    </source>
</evidence>